<dbReference type="GO" id="GO:0000272">
    <property type="term" value="P:polysaccharide catabolic process"/>
    <property type="evidence" value="ECO:0007669"/>
    <property type="project" value="InterPro"/>
</dbReference>
<protein>
    <submittedName>
        <fullName evidence="1">Dockerin type I domain-containing protein</fullName>
    </submittedName>
</protein>
<proteinExistence type="predicted"/>
<dbReference type="InterPro" id="IPR030895">
    <property type="entry name" value="T5SS_PEPC_rpt"/>
</dbReference>
<organism evidence="1 2">
    <name type="scientific">Aeoliella straminimaris</name>
    <dbReference type="NCBI Taxonomy" id="2954799"/>
    <lineage>
        <taxon>Bacteria</taxon>
        <taxon>Pseudomonadati</taxon>
        <taxon>Planctomycetota</taxon>
        <taxon>Planctomycetia</taxon>
        <taxon>Pirellulales</taxon>
        <taxon>Lacipirellulaceae</taxon>
        <taxon>Aeoliella</taxon>
    </lineage>
</organism>
<dbReference type="Pfam" id="PF00404">
    <property type="entry name" value="Dockerin_1"/>
    <property type="match status" value="1"/>
</dbReference>
<dbReference type="InterPro" id="IPR002105">
    <property type="entry name" value="Dockerin_1_rpt"/>
</dbReference>
<dbReference type="AlphaFoldDB" id="A0A9X2FD37"/>
<accession>A0A9X2FD37</accession>
<keyword evidence="2" id="KW-1185">Reference proteome</keyword>
<name>A0A9X2FD37_9BACT</name>
<dbReference type="Proteomes" id="UP001155241">
    <property type="component" value="Unassembled WGS sequence"/>
</dbReference>
<dbReference type="NCBIfam" id="TIGR04393">
    <property type="entry name" value="rpt_T5SS_PEPC"/>
    <property type="match status" value="4"/>
</dbReference>
<evidence type="ECO:0000313" key="1">
    <source>
        <dbReference type="EMBL" id="MCO6044074.1"/>
    </source>
</evidence>
<dbReference type="InterPro" id="IPR036439">
    <property type="entry name" value="Dockerin_dom_sf"/>
</dbReference>
<gene>
    <name evidence="1" type="ORF">NG895_09150</name>
</gene>
<reference evidence="1" key="1">
    <citation type="submission" date="2022-06" db="EMBL/GenBank/DDBJ databases">
        <title>Aeoliella straminimaris, a novel planctomycete from sediments.</title>
        <authorList>
            <person name="Vitorino I.R."/>
            <person name="Lage O.M."/>
        </authorList>
    </citation>
    <scope>NUCLEOTIDE SEQUENCE</scope>
    <source>
        <strain evidence="1">ICT_H6.2</strain>
    </source>
</reference>
<dbReference type="Gene3D" id="1.10.1330.10">
    <property type="entry name" value="Dockerin domain"/>
    <property type="match status" value="1"/>
</dbReference>
<dbReference type="RefSeq" id="WP_252852180.1">
    <property type="nucleotide sequence ID" value="NZ_JAMXLR010000033.1"/>
</dbReference>
<dbReference type="EMBL" id="JAMXLR010000033">
    <property type="protein sequence ID" value="MCO6044074.1"/>
    <property type="molecule type" value="Genomic_DNA"/>
</dbReference>
<dbReference type="SUPFAM" id="SSF63446">
    <property type="entry name" value="Type I dockerin domain"/>
    <property type="match status" value="1"/>
</dbReference>
<sequence>MTPVSAQVAKKWFGTGVPTYFHLPENWDPAGTPGPLDDVEFNLQAQYEVLWNSQTMSAAPSIGTLRIDRDDVLFLNDEPTQVWELIVNGSGGAGSFTDVEVTGASGGDTFLFLAGIRLRSLGGAQVDQLGYLLIDGTLPYSSEFVVEGSVGFCNDGYVAATSGGQITSTFSYIGYADGTEAVAIVDGTDGNGTPSGWHTSQTLIVGREGNATMEVTNGGYVSSNFAAIASMEETTSQVSVSGVSQGGSSSTWENDGNIHVGNFGKGVLTISNGGVVSDDVGFIGYHPGSMGEVVVSGVGSLWHNRVNADVGEFGSGSLLIEEGGRVENIHGFIGYETGSSGEVVIHGAGSTWANTGNVVIGGNNDSAAGPGTLNVYDQGRLEVGGVLKIWSTSAVTLDGGSIVTNSFDNSNGGLFNFVTGSLTVNSGVEIGVGTGLSQNLVLTENRQLTTPAVTTIAPFHSVTIDGGVLRTGALDIQGTLNFNSGTLEITGASGLTVGTDGPLGSTVSLTTGQQLVVTNMIAVNFGATFALNGGSVSASLIDNTGRLSGAGTIAGTLQNNVDGEVEILSGRQLHFAGSFSNFGEVNNFGGQVRFDGQFINNDTGNNDTGFVAGRGQFIADGGWTNQGAMAFSAGLTDVKGDVFNDIGGRIVTSGGATTTFFDDVTHNGDEIRTAAGSNTVFLGAATGSGPYTGTGTVYFEGDLRPGNSPSTIQMDGDVVFGNSLTSEFEIGGLSNGELDQLGVAGTAVLDGTLQVSLLAPFDPQLGDVFDILLAAEGVAGKFSSAQLPDLGSLLAMDVFYDTNAVTLAVVPVLAGDYNADGKVNIADYTIWRNLLGETGLGLSADGNRDGVVSLMDYDGVENELRCHAAAAWLARGTSWPISGARTTVVHNCNICISLCDLVCVQTTDDV</sequence>
<dbReference type="GO" id="GO:0004553">
    <property type="term" value="F:hydrolase activity, hydrolyzing O-glycosyl compounds"/>
    <property type="evidence" value="ECO:0007669"/>
    <property type="project" value="InterPro"/>
</dbReference>
<evidence type="ECO:0000313" key="2">
    <source>
        <dbReference type="Proteomes" id="UP001155241"/>
    </source>
</evidence>
<comment type="caution">
    <text evidence="1">The sequence shown here is derived from an EMBL/GenBank/DDBJ whole genome shotgun (WGS) entry which is preliminary data.</text>
</comment>